<dbReference type="InterPro" id="IPR033467">
    <property type="entry name" value="Tesmin/TSO1-like_CXC"/>
</dbReference>
<keyword evidence="7" id="KW-1185">Reference proteome</keyword>
<feature type="compositionally biased region" description="Basic and acidic residues" evidence="4">
    <location>
        <begin position="472"/>
        <end position="486"/>
    </location>
</feature>
<dbReference type="RefSeq" id="XP_044961154.1">
    <property type="nucleotide sequence ID" value="XM_045105219.1"/>
</dbReference>
<dbReference type="Gramene" id="HORVU.MOREX.r2.7HG0589700.1">
    <property type="protein sequence ID" value="HORVU.MOREX.r2.7HG0589700.1"/>
    <property type="gene ID" value="HORVU.MOREX.r2.7HG0589700"/>
</dbReference>
<evidence type="ECO:0000259" key="5">
    <source>
        <dbReference type="PROSITE" id="PS51634"/>
    </source>
</evidence>
<dbReference type="InterPro" id="IPR028307">
    <property type="entry name" value="Lin-54_fam"/>
</dbReference>
<comment type="subcellular location">
    <subcellularLocation>
        <location evidence="1">Nucleus</location>
    </subcellularLocation>
</comment>
<protein>
    <recommendedName>
        <fullName evidence="5">CRC domain-containing protein</fullName>
    </recommendedName>
</protein>
<dbReference type="OrthoDB" id="6283463at2759"/>
<dbReference type="InterPro" id="IPR005172">
    <property type="entry name" value="CRC"/>
</dbReference>
<feature type="compositionally biased region" description="Polar residues" evidence="4">
    <location>
        <begin position="435"/>
        <end position="445"/>
    </location>
</feature>
<reference evidence="6" key="3">
    <citation type="submission" date="2022-01" db="UniProtKB">
        <authorList>
            <consortium name="EnsemblPlants"/>
        </authorList>
    </citation>
    <scope>IDENTIFICATION</scope>
    <source>
        <strain evidence="6">subsp. vulgare</strain>
    </source>
</reference>
<feature type="domain" description="CRC" evidence="5">
    <location>
        <begin position="65"/>
        <end position="187"/>
    </location>
</feature>
<dbReference type="GO" id="GO:0006355">
    <property type="term" value="P:regulation of DNA-templated transcription"/>
    <property type="evidence" value="ECO:0000318"/>
    <property type="project" value="GO_Central"/>
</dbReference>
<feature type="compositionally biased region" description="Low complexity" evidence="4">
    <location>
        <begin position="1"/>
        <end position="21"/>
    </location>
</feature>
<keyword evidence="3" id="KW-0539">Nucleus</keyword>
<dbReference type="PANTHER" id="PTHR12446:SF58">
    <property type="entry name" value="OS06G0332700 PROTEIN"/>
    <property type="match status" value="1"/>
</dbReference>
<evidence type="ECO:0000256" key="1">
    <source>
        <dbReference type="ARBA" id="ARBA00004123"/>
    </source>
</evidence>
<dbReference type="EnsemblPlants" id="HORVU.MOREX.r3.7HG0711010.1">
    <property type="protein sequence ID" value="HORVU.MOREX.r3.7HG0711010.1"/>
    <property type="gene ID" value="HORVU.MOREX.r3.7HG0711010"/>
</dbReference>
<evidence type="ECO:0000313" key="7">
    <source>
        <dbReference type="Proteomes" id="UP000011116"/>
    </source>
</evidence>
<dbReference type="KEGG" id="hvg:123412272"/>
<evidence type="ECO:0000256" key="4">
    <source>
        <dbReference type="SAM" id="MobiDB-lite"/>
    </source>
</evidence>
<feature type="region of interest" description="Disordered" evidence="4">
    <location>
        <begin position="435"/>
        <end position="492"/>
    </location>
</feature>
<reference evidence="6" key="2">
    <citation type="submission" date="2020-10" db="EMBL/GenBank/DDBJ databases">
        <authorList>
            <person name="Scholz U."/>
            <person name="Mascher M."/>
            <person name="Fiebig A."/>
        </authorList>
    </citation>
    <scope>NUCLEOTIDE SEQUENCE [LARGE SCALE GENOMIC DNA]</scope>
    <source>
        <strain evidence="6">cv. Morex</strain>
    </source>
</reference>
<dbReference type="GeneID" id="123412272"/>
<organism evidence="6 7">
    <name type="scientific">Hordeum vulgare subsp. vulgare</name>
    <name type="common">Domesticated barley</name>
    <dbReference type="NCBI Taxonomy" id="112509"/>
    <lineage>
        <taxon>Eukaryota</taxon>
        <taxon>Viridiplantae</taxon>
        <taxon>Streptophyta</taxon>
        <taxon>Embryophyta</taxon>
        <taxon>Tracheophyta</taxon>
        <taxon>Spermatophyta</taxon>
        <taxon>Magnoliopsida</taxon>
        <taxon>Liliopsida</taxon>
        <taxon>Poales</taxon>
        <taxon>Poaceae</taxon>
        <taxon>BOP clade</taxon>
        <taxon>Pooideae</taxon>
        <taxon>Triticodae</taxon>
        <taxon>Triticeae</taxon>
        <taxon>Hordeinae</taxon>
        <taxon>Hordeum</taxon>
    </lineage>
</organism>
<reference evidence="7" key="1">
    <citation type="journal article" date="2012" name="Nature">
        <title>A physical, genetic and functional sequence assembly of the barley genome.</title>
        <authorList>
            <consortium name="The International Barley Genome Sequencing Consortium"/>
            <person name="Mayer K.F."/>
            <person name="Waugh R."/>
            <person name="Brown J.W."/>
            <person name="Schulman A."/>
            <person name="Langridge P."/>
            <person name="Platzer M."/>
            <person name="Fincher G.B."/>
            <person name="Muehlbauer G.J."/>
            <person name="Sato K."/>
            <person name="Close T.J."/>
            <person name="Wise R.P."/>
            <person name="Stein N."/>
        </authorList>
    </citation>
    <scope>NUCLEOTIDE SEQUENCE [LARGE SCALE GENOMIC DNA]</scope>
    <source>
        <strain evidence="7">cv. Morex</strain>
    </source>
</reference>
<evidence type="ECO:0000256" key="3">
    <source>
        <dbReference type="ARBA" id="ARBA00023242"/>
    </source>
</evidence>
<feature type="region of interest" description="Disordered" evidence="4">
    <location>
        <begin position="1"/>
        <end position="29"/>
    </location>
</feature>
<dbReference type="SMR" id="A0A8I7BJH0"/>
<dbReference type="PANTHER" id="PTHR12446">
    <property type="entry name" value="TESMIN/TSO1-RELATED"/>
    <property type="match status" value="1"/>
</dbReference>
<dbReference type="PROSITE" id="PS51634">
    <property type="entry name" value="CRC"/>
    <property type="match status" value="1"/>
</dbReference>
<evidence type="ECO:0000256" key="2">
    <source>
        <dbReference type="ARBA" id="ARBA00007267"/>
    </source>
</evidence>
<dbReference type="AlphaFoldDB" id="A0A8I7BJH0"/>
<comment type="similarity">
    <text evidence="2">Belongs to the lin-54 family.</text>
</comment>
<dbReference type="Proteomes" id="UP000011116">
    <property type="component" value="Chromosome 7H"/>
</dbReference>
<evidence type="ECO:0000313" key="6">
    <source>
        <dbReference type="EnsemblPlants" id="HORVU.MOREX.r3.7HG0711010.1"/>
    </source>
</evidence>
<dbReference type="Pfam" id="PF03638">
    <property type="entry name" value="TCR"/>
    <property type="match status" value="2"/>
</dbReference>
<dbReference type="SMART" id="SM01114">
    <property type="entry name" value="CXC"/>
    <property type="match status" value="2"/>
</dbReference>
<accession>A0A8I7BJH0</accession>
<dbReference type="GO" id="GO:0005634">
    <property type="term" value="C:nucleus"/>
    <property type="evidence" value="ECO:0000318"/>
    <property type="project" value="GO_Central"/>
</dbReference>
<name>A0A8I7BJH0_HORVV</name>
<dbReference type="Gramene" id="HORVU.MOREX.r3.7HG0711010.1">
    <property type="protein sequence ID" value="HORVU.MOREX.r3.7HG0711010.1"/>
    <property type="gene ID" value="HORVU.MOREX.r3.7HG0711010"/>
</dbReference>
<gene>
    <name evidence="6" type="primary">LOC123412272</name>
</gene>
<proteinExistence type="inferred from homology"/>
<sequence length="492" mass="53463">MEPGNQQQVQPPAPPAAQLMAPPHPPQPRPVAQVHAVFSSTRQWPMSFTPIKPMVEIKSVTPPKRKKQCNCKNSHCLKLYCECFAAGLYCDGCNCKQCGNKVENEHARQEAINSTKLRNPKAFQPKIENVPSTLSVRKDAGAPSLPKHNKGCHCKKSGCLKKYCECFQANILCSKNCKCMDCKNFEGSEELQAIIQGDNASDKNSIQQAANVTLNGAIGSSGYKYSPVRRKRHPEDPLGPEANHFDASQVASSSGLEGCIGYQSRSKMVYRSPLANTVHPTDVNDLANHLVIACRKATEAFLTIADNKVEMEVERGIHTNADLNNDSMKNREVQNGVISQPDVATHIDQRTAGDLESPCGNTQEDYRPASPGTQALLCDEQGTAFGSDYRTSFPAAFHDQDTPKLSVLQEKTVLTGLREYLRVIITRGKINANNSAGMTEANASSEPAMELDARRNHGATTGPGVSSLPSEAVERPKAPGDPENPRTSDPSA</sequence>